<protein>
    <submittedName>
        <fullName evidence="2">Uncharacterized protein</fullName>
    </submittedName>
</protein>
<dbReference type="AlphaFoldDB" id="A0A8G1R314"/>
<feature type="region of interest" description="Disordered" evidence="1">
    <location>
        <begin position="15"/>
        <end position="43"/>
    </location>
</feature>
<dbReference type="EMBL" id="KZ825064">
    <property type="protein sequence ID" value="RAH56850.1"/>
    <property type="molecule type" value="Genomic_DNA"/>
</dbReference>
<name>A0A8G1R314_9EURO</name>
<evidence type="ECO:0000313" key="3">
    <source>
        <dbReference type="Proteomes" id="UP000249526"/>
    </source>
</evidence>
<gene>
    <name evidence="2" type="ORF">BO85DRAFT_450242</name>
</gene>
<evidence type="ECO:0000313" key="2">
    <source>
        <dbReference type="EMBL" id="RAH56850.1"/>
    </source>
</evidence>
<dbReference type="RefSeq" id="XP_025514772.1">
    <property type="nucleotide sequence ID" value="XM_025660333.1"/>
</dbReference>
<sequence length="85" mass="8978">MFAASRSAVGLSLHARAASGSPTDPQFQLGQSVPGKMGSDAPGETAARLSWHLRTTRLLNVNRHTVLVTSGDPNVDNFLQNCMSA</sequence>
<keyword evidence="3" id="KW-1185">Reference proteome</keyword>
<feature type="compositionally biased region" description="Polar residues" evidence="1">
    <location>
        <begin position="20"/>
        <end position="31"/>
    </location>
</feature>
<proteinExistence type="predicted"/>
<dbReference type="Proteomes" id="UP000249526">
    <property type="component" value="Unassembled WGS sequence"/>
</dbReference>
<evidence type="ECO:0000256" key="1">
    <source>
        <dbReference type="SAM" id="MobiDB-lite"/>
    </source>
</evidence>
<reference evidence="2 3" key="1">
    <citation type="submission" date="2018-02" db="EMBL/GenBank/DDBJ databases">
        <title>The genomes of Aspergillus section Nigri reveals drivers in fungal speciation.</title>
        <authorList>
            <consortium name="DOE Joint Genome Institute"/>
            <person name="Vesth T.C."/>
            <person name="Nybo J."/>
            <person name="Theobald S."/>
            <person name="Brandl J."/>
            <person name="Frisvad J.C."/>
            <person name="Nielsen K.F."/>
            <person name="Lyhne E.K."/>
            <person name="Kogle M.E."/>
            <person name="Kuo A."/>
            <person name="Riley R."/>
            <person name="Clum A."/>
            <person name="Nolan M."/>
            <person name="Lipzen A."/>
            <person name="Salamov A."/>
            <person name="Henrissat B."/>
            <person name="Wiebenga A."/>
            <person name="De vries R.P."/>
            <person name="Grigoriev I.V."/>
            <person name="Mortensen U.H."/>
            <person name="Andersen M.R."/>
            <person name="Baker S.E."/>
        </authorList>
    </citation>
    <scope>NUCLEOTIDE SEQUENCE [LARGE SCALE GENOMIC DNA]</scope>
    <source>
        <strain evidence="2 3">CBS 112811</strain>
    </source>
</reference>
<accession>A0A8G1R314</accession>
<dbReference type="GeneID" id="37163735"/>
<organism evidence="2 3">
    <name type="scientific">Aspergillus piperis CBS 112811</name>
    <dbReference type="NCBI Taxonomy" id="1448313"/>
    <lineage>
        <taxon>Eukaryota</taxon>
        <taxon>Fungi</taxon>
        <taxon>Dikarya</taxon>
        <taxon>Ascomycota</taxon>
        <taxon>Pezizomycotina</taxon>
        <taxon>Eurotiomycetes</taxon>
        <taxon>Eurotiomycetidae</taxon>
        <taxon>Eurotiales</taxon>
        <taxon>Aspergillaceae</taxon>
        <taxon>Aspergillus</taxon>
        <taxon>Aspergillus subgen. Circumdati</taxon>
    </lineage>
</organism>